<reference evidence="1" key="1">
    <citation type="submission" date="2023-05" db="EMBL/GenBank/DDBJ databases">
        <authorList>
            <consortium name="ELIXIR-Norway"/>
        </authorList>
    </citation>
    <scope>NUCLEOTIDE SEQUENCE</scope>
</reference>
<organism evidence="1 2">
    <name type="scientific">Rangifer tarandus platyrhynchus</name>
    <name type="common">Svalbard reindeer</name>
    <dbReference type="NCBI Taxonomy" id="3082113"/>
    <lineage>
        <taxon>Eukaryota</taxon>
        <taxon>Metazoa</taxon>
        <taxon>Chordata</taxon>
        <taxon>Craniata</taxon>
        <taxon>Vertebrata</taxon>
        <taxon>Euteleostomi</taxon>
        <taxon>Mammalia</taxon>
        <taxon>Eutheria</taxon>
        <taxon>Laurasiatheria</taxon>
        <taxon>Artiodactyla</taxon>
        <taxon>Ruminantia</taxon>
        <taxon>Pecora</taxon>
        <taxon>Cervidae</taxon>
        <taxon>Odocoileinae</taxon>
        <taxon>Rangifer</taxon>
    </lineage>
</organism>
<dbReference type="EMBL" id="OX596088">
    <property type="protein sequence ID" value="CAN0517344.1"/>
    <property type="molecule type" value="Genomic_DNA"/>
</dbReference>
<gene>
    <name evidence="1" type="ORF">MRATA1EN22A_LOCUS23620</name>
</gene>
<protein>
    <submittedName>
        <fullName evidence="1">Uncharacterized protein</fullName>
    </submittedName>
</protein>
<evidence type="ECO:0000313" key="2">
    <source>
        <dbReference type="Proteomes" id="UP001162501"/>
    </source>
</evidence>
<accession>A0AC59ZW48</accession>
<dbReference type="Proteomes" id="UP001162501">
    <property type="component" value="Chromosome 4"/>
</dbReference>
<evidence type="ECO:0000313" key="1">
    <source>
        <dbReference type="EMBL" id="CAN0517344.1"/>
    </source>
</evidence>
<proteinExistence type="predicted"/>
<sequence length="129" mass="14461">MANHSSILAWRILWTEEPGGLYSPCGLKESDTTEQLTHTQQSIACVFSLVLQRKRANRMLLLLFNRPVVSNSLQPYGLQHARFPCPSLISKSLHKFVSIESVILSNHSILCRPLLLLSSIFPSIGVFSQ</sequence>
<name>A0AC59ZW48_RANTA</name>
<reference evidence="1" key="2">
    <citation type="submission" date="2025-03" db="EMBL/GenBank/DDBJ databases">
        <authorList>
            <consortium name="ELIXIR-Norway"/>
            <consortium name="Elixir Norway"/>
        </authorList>
    </citation>
    <scope>NUCLEOTIDE SEQUENCE</scope>
</reference>